<dbReference type="AlphaFoldDB" id="A0A9P0TIG2"/>
<proteinExistence type="predicted"/>
<protein>
    <submittedName>
        <fullName evidence="1">Uncharacterized protein</fullName>
    </submittedName>
</protein>
<organism evidence="1 2">
    <name type="scientific">Pieris brassicae</name>
    <name type="common">White butterfly</name>
    <name type="synonym">Large white butterfly</name>
    <dbReference type="NCBI Taxonomy" id="7116"/>
    <lineage>
        <taxon>Eukaryota</taxon>
        <taxon>Metazoa</taxon>
        <taxon>Ecdysozoa</taxon>
        <taxon>Arthropoda</taxon>
        <taxon>Hexapoda</taxon>
        <taxon>Insecta</taxon>
        <taxon>Pterygota</taxon>
        <taxon>Neoptera</taxon>
        <taxon>Endopterygota</taxon>
        <taxon>Lepidoptera</taxon>
        <taxon>Glossata</taxon>
        <taxon>Ditrysia</taxon>
        <taxon>Papilionoidea</taxon>
        <taxon>Pieridae</taxon>
        <taxon>Pierinae</taxon>
        <taxon>Pieris</taxon>
    </lineage>
</organism>
<sequence length="74" mass="8416">MDPAIVSVQVVEFPMQASPQRRVVTPEKIAATPGLFNFDAAFRVFSSLLIDVVFLYRISYYFNRLGFWGVLEAL</sequence>
<dbReference type="EMBL" id="CALOZG010000029">
    <property type="protein sequence ID" value="CAH4032925.1"/>
    <property type="molecule type" value="Genomic_DNA"/>
</dbReference>
<name>A0A9P0TIG2_PIEBR</name>
<comment type="caution">
    <text evidence="1">The sequence shown here is derived from an EMBL/GenBank/DDBJ whole genome shotgun (WGS) entry which is preliminary data.</text>
</comment>
<dbReference type="Proteomes" id="UP001152562">
    <property type="component" value="Unassembled WGS sequence"/>
</dbReference>
<gene>
    <name evidence="1" type="ORF">PIBRA_LOCUS9265</name>
</gene>
<evidence type="ECO:0000313" key="1">
    <source>
        <dbReference type="EMBL" id="CAH4032925.1"/>
    </source>
</evidence>
<accession>A0A9P0TIG2</accession>
<evidence type="ECO:0000313" key="2">
    <source>
        <dbReference type="Proteomes" id="UP001152562"/>
    </source>
</evidence>
<keyword evidence="2" id="KW-1185">Reference proteome</keyword>
<reference evidence="1" key="1">
    <citation type="submission" date="2022-05" db="EMBL/GenBank/DDBJ databases">
        <authorList>
            <person name="Okamura Y."/>
        </authorList>
    </citation>
    <scope>NUCLEOTIDE SEQUENCE</scope>
</reference>